<feature type="compositionally biased region" description="Basic and acidic residues" evidence="1">
    <location>
        <begin position="180"/>
        <end position="197"/>
    </location>
</feature>
<feature type="non-terminal residue" evidence="2">
    <location>
        <position position="1"/>
    </location>
</feature>
<dbReference type="EMBL" id="MU827325">
    <property type="protein sequence ID" value="KAJ7356099.1"/>
    <property type="molecule type" value="Genomic_DNA"/>
</dbReference>
<comment type="caution">
    <text evidence="2">The sequence shown here is derived from an EMBL/GenBank/DDBJ whole genome shotgun (WGS) entry which is preliminary data.</text>
</comment>
<proteinExistence type="predicted"/>
<feature type="compositionally biased region" description="Polar residues" evidence="1">
    <location>
        <begin position="167"/>
        <end position="176"/>
    </location>
</feature>
<gene>
    <name evidence="2" type="ORF">OS493_027027</name>
</gene>
<reference evidence="2" key="1">
    <citation type="submission" date="2023-01" db="EMBL/GenBank/DDBJ databases">
        <title>Genome assembly of the deep-sea coral Lophelia pertusa.</title>
        <authorList>
            <person name="Herrera S."/>
            <person name="Cordes E."/>
        </authorList>
    </citation>
    <scope>NUCLEOTIDE SEQUENCE</scope>
    <source>
        <strain evidence="2">USNM1676648</strain>
        <tissue evidence="2">Polyp</tissue>
    </source>
</reference>
<keyword evidence="3" id="KW-1185">Reference proteome</keyword>
<sequence length="197" mass="21623">KEDNFQKTPILIYLIVSLRCGPNKHVHSKENVVEGNDAVNGGIDGGSTMNKWTNNAYDNNAYTTVTVEQAVELKYTNRTRSTENVHVKKSGKHHPSTSNGLHVPTNHSSVNEGFQESKESVGKLNQENLATPKQFERNTVANDSTDGVVLSFQNVPAEMKAGISVAANASNQTNSNDPEEQNKRSSEADINDHEIYV</sequence>
<protein>
    <submittedName>
        <fullName evidence="2">Uncharacterized protein</fullName>
    </submittedName>
</protein>
<evidence type="ECO:0000313" key="3">
    <source>
        <dbReference type="Proteomes" id="UP001163046"/>
    </source>
</evidence>
<feature type="region of interest" description="Disordered" evidence="1">
    <location>
        <begin position="82"/>
        <end position="122"/>
    </location>
</feature>
<evidence type="ECO:0000256" key="1">
    <source>
        <dbReference type="SAM" id="MobiDB-lite"/>
    </source>
</evidence>
<feature type="compositionally biased region" description="Polar residues" evidence="1">
    <location>
        <begin position="96"/>
        <end position="114"/>
    </location>
</feature>
<dbReference type="Proteomes" id="UP001163046">
    <property type="component" value="Unassembled WGS sequence"/>
</dbReference>
<accession>A0A9W9YL03</accession>
<evidence type="ECO:0000313" key="2">
    <source>
        <dbReference type="EMBL" id="KAJ7356099.1"/>
    </source>
</evidence>
<name>A0A9W9YL03_9CNID</name>
<feature type="region of interest" description="Disordered" evidence="1">
    <location>
        <begin position="163"/>
        <end position="197"/>
    </location>
</feature>
<organism evidence="2 3">
    <name type="scientific">Desmophyllum pertusum</name>
    <dbReference type="NCBI Taxonomy" id="174260"/>
    <lineage>
        <taxon>Eukaryota</taxon>
        <taxon>Metazoa</taxon>
        <taxon>Cnidaria</taxon>
        <taxon>Anthozoa</taxon>
        <taxon>Hexacorallia</taxon>
        <taxon>Scleractinia</taxon>
        <taxon>Caryophylliina</taxon>
        <taxon>Caryophylliidae</taxon>
        <taxon>Desmophyllum</taxon>
    </lineage>
</organism>
<dbReference type="AlphaFoldDB" id="A0A9W9YL03"/>